<dbReference type="EMBL" id="VDFO01000017">
    <property type="protein sequence ID" value="MQS97385.1"/>
    <property type="molecule type" value="Genomic_DNA"/>
</dbReference>
<evidence type="ECO:0000313" key="6">
    <source>
        <dbReference type="Proteomes" id="UP000414364"/>
    </source>
</evidence>
<evidence type="ECO:0000313" key="3">
    <source>
        <dbReference type="EMBL" id="MQS76244.1"/>
    </source>
</evidence>
<gene>
    <name evidence="4" type="ORF">FHL05_05710</name>
    <name evidence="3" type="ORF">FHL06_07570</name>
</gene>
<feature type="domain" description="GmrSD restriction endonucleases C-terminal" evidence="2">
    <location>
        <begin position="368"/>
        <end position="500"/>
    </location>
</feature>
<dbReference type="Proteomes" id="UP000414364">
    <property type="component" value="Unassembled WGS sequence"/>
</dbReference>
<dbReference type="OrthoDB" id="9798761at2"/>
<organism evidence="4 5">
    <name type="scientific">Companilactobacillus halodurans</name>
    <dbReference type="NCBI Taxonomy" id="2584183"/>
    <lineage>
        <taxon>Bacteria</taxon>
        <taxon>Bacillati</taxon>
        <taxon>Bacillota</taxon>
        <taxon>Bacilli</taxon>
        <taxon>Lactobacillales</taxon>
        <taxon>Lactobacillaceae</taxon>
        <taxon>Companilactobacillus</taxon>
    </lineage>
</organism>
<evidence type="ECO:0000259" key="2">
    <source>
        <dbReference type="Pfam" id="PF07510"/>
    </source>
</evidence>
<dbReference type="AlphaFoldDB" id="A0A5P0ZWV7"/>
<dbReference type="PANTHER" id="PTHR35149">
    <property type="entry name" value="SLL5132 PROTEIN"/>
    <property type="match status" value="1"/>
</dbReference>
<dbReference type="Pfam" id="PF07510">
    <property type="entry name" value="GmrSD_C"/>
    <property type="match status" value="1"/>
</dbReference>
<evidence type="ECO:0000259" key="1">
    <source>
        <dbReference type="Pfam" id="PF03235"/>
    </source>
</evidence>
<dbReference type="Pfam" id="PF03235">
    <property type="entry name" value="GmrSD_N"/>
    <property type="match status" value="1"/>
</dbReference>
<dbReference type="InterPro" id="IPR011089">
    <property type="entry name" value="GmrSD_C"/>
</dbReference>
<feature type="domain" description="GmrSD restriction endonucleases N-terminal" evidence="1">
    <location>
        <begin position="10"/>
        <end position="184"/>
    </location>
</feature>
<reference evidence="5 6" key="1">
    <citation type="journal article" date="2019" name="Syst. Appl. Microbiol.">
        <title>Polyphasic characterization of two novel Lactobacillus spp. isolated from blown salami packages: Description of Lactobacillus halodurans sp. nov. and Lactobacillus salsicarnum sp. nov.</title>
        <authorList>
            <person name="Schuster J.A."/>
            <person name="Klingl A."/>
            <person name="Vogel R.F."/>
            <person name="Ehrmann M.A."/>
        </authorList>
    </citation>
    <scope>NUCLEOTIDE SEQUENCE [LARGE SCALE GENOMIC DNA]</scope>
    <source>
        <strain evidence="4 5">TMW 1.1920</strain>
        <strain evidence="3 6">TMW 1.2172</strain>
    </source>
</reference>
<dbReference type="Proteomes" id="UP000371423">
    <property type="component" value="Unassembled WGS sequence"/>
</dbReference>
<dbReference type="PANTHER" id="PTHR35149:SF1">
    <property type="entry name" value="DUF5655 DOMAIN-CONTAINING PROTEIN"/>
    <property type="match status" value="1"/>
</dbReference>
<accession>A0A5P0ZWV7</accession>
<protein>
    <submittedName>
        <fullName evidence="4">DUF1524 domain-containing protein</fullName>
    </submittedName>
</protein>
<evidence type="ECO:0000313" key="5">
    <source>
        <dbReference type="Proteomes" id="UP000371423"/>
    </source>
</evidence>
<evidence type="ECO:0000313" key="4">
    <source>
        <dbReference type="EMBL" id="MQS97385.1"/>
    </source>
</evidence>
<comment type="caution">
    <text evidence="4">The sequence shown here is derived from an EMBL/GenBank/DDBJ whole genome shotgun (WGS) entry which is preliminary data.</text>
</comment>
<dbReference type="EMBL" id="VDFP01000013">
    <property type="protein sequence ID" value="MQS76244.1"/>
    <property type="molecule type" value="Genomic_DNA"/>
</dbReference>
<dbReference type="InterPro" id="IPR004919">
    <property type="entry name" value="GmrSD_N"/>
</dbReference>
<proteinExistence type="predicted"/>
<name>A0A5P0ZWV7_9LACO</name>
<sequence>MHMLNFFTFSKDDNGDLRIFDGQQRTVTCMLILAVIAQKIYRNGKVDAANQIHSSYFYKEDALRKIKSQKKLKFDSEDDDDFFYKITEKDFDISKNISTVLNTNKLYGNKKNMAVNIVYINDLLDDFIKDNSNVDLIDLSTSITDKTFLVEFIADTEEIALSMFESLNNTGKSIEKYYVLKNDLVKCLGEDEVKNNWNQIDFNLSDLSTNSFLISVATLFAGKTTSSKLLDNLYKDVDKDSASEMKELLRKLKIASEYFSEICNPSQMEHPDKNVLKKFRSLSDHISLFGMRQHRPIILAMLMKNFDLAEVNSVLDAVLKLTIKNFYFDERKANTIEKKFADLAKNVYNDDIAVNSIIEAISKLFIDDGELKKAILRKNIVQNRKISYILRRTYNYGLKKGELEVSSENNDVEHIMPQNPKANSQWIKWFPEDDVRERYTYSIGNLTLWLDSDNRRVKNAEFSAKAISYKDSALPENKVIAKNSKWTESEIDERSNRMADAIIKALN</sequence>
<keyword evidence="5" id="KW-1185">Reference proteome</keyword>